<sequence length="232" mass="25132">MSGIAFEGGPLALMSLASRDGKQVLNRLSDQASGRHPEQQVGSGVCRPDTSAGLYHQKGIGGVLPEFLGCDTKDRILIHRLAHDRIVKDCGVRWPVDRRDFRPKSIAGDQGLEDRDEGLYRFASSVEMMNPMDCPAFSSASSTDSAESSAVSNPAIDIGESRRPKIIVVGPDDALRDAVMDHLRGIGFEIVGCECEAGNEVCTGINTDGADQHIADDDVIFFSFREVSPQRR</sequence>
<accession>A0A382DNV5</accession>
<dbReference type="EMBL" id="UINC01040066">
    <property type="protein sequence ID" value="SVB39421.1"/>
    <property type="molecule type" value="Genomic_DNA"/>
</dbReference>
<gene>
    <name evidence="1" type="ORF">METZ01_LOCUS192275</name>
</gene>
<evidence type="ECO:0000313" key="1">
    <source>
        <dbReference type="EMBL" id="SVB39421.1"/>
    </source>
</evidence>
<proteinExistence type="predicted"/>
<name>A0A382DNV5_9ZZZZ</name>
<dbReference type="AlphaFoldDB" id="A0A382DNV5"/>
<feature type="non-terminal residue" evidence="1">
    <location>
        <position position="232"/>
    </location>
</feature>
<protein>
    <submittedName>
        <fullName evidence="1">Uncharacterized protein</fullName>
    </submittedName>
</protein>
<reference evidence="1" key="1">
    <citation type="submission" date="2018-05" db="EMBL/GenBank/DDBJ databases">
        <authorList>
            <person name="Lanie J.A."/>
            <person name="Ng W.-L."/>
            <person name="Kazmierczak K.M."/>
            <person name="Andrzejewski T.M."/>
            <person name="Davidsen T.M."/>
            <person name="Wayne K.J."/>
            <person name="Tettelin H."/>
            <person name="Glass J.I."/>
            <person name="Rusch D."/>
            <person name="Podicherti R."/>
            <person name="Tsui H.-C.T."/>
            <person name="Winkler M.E."/>
        </authorList>
    </citation>
    <scope>NUCLEOTIDE SEQUENCE</scope>
</reference>
<organism evidence="1">
    <name type="scientific">marine metagenome</name>
    <dbReference type="NCBI Taxonomy" id="408172"/>
    <lineage>
        <taxon>unclassified sequences</taxon>
        <taxon>metagenomes</taxon>
        <taxon>ecological metagenomes</taxon>
    </lineage>
</organism>